<dbReference type="RefSeq" id="WP_303662706.1">
    <property type="nucleotide sequence ID" value="NZ_DLUI01000002.1"/>
</dbReference>
<dbReference type="SUPFAM" id="SSF53448">
    <property type="entry name" value="Nucleotide-diphospho-sugar transferases"/>
    <property type="match status" value="1"/>
</dbReference>
<sequence>MTISVVVPFYNPPLHLFAECLRALKKLNPYEVILVDDCSTDSQAVQMAQISGFIYLKTPYQSGFDGLPFNLGANAAKGEYVCRVDADDVLLELPEMIETDIHFGRLNRVKAPVGITIEELILAPRAICNALVAKKEIWLKYPLAEDTNVYGDVLFALRGLQNQHTHSVHPTVNYIYHKHPASIQNSKPLFHHRLRLVQTVARFCQLEQIDTQQSIRYLEMAMLNVRHGSGSLKLYEQHHHHPSTNGRDTS</sequence>
<proteinExistence type="predicted"/>
<gene>
    <name evidence="2" type="ORF">CFH83_00070</name>
</gene>
<dbReference type="AlphaFoldDB" id="A0A2D3WI26"/>
<dbReference type="Pfam" id="PF00535">
    <property type="entry name" value="Glycos_transf_2"/>
    <property type="match status" value="1"/>
</dbReference>
<dbReference type="Gene3D" id="3.90.550.10">
    <property type="entry name" value="Spore Coat Polysaccharide Biosynthesis Protein SpsA, Chain A"/>
    <property type="match status" value="1"/>
</dbReference>
<dbReference type="EMBL" id="DLUI01000002">
    <property type="protein sequence ID" value="DAB39555.1"/>
    <property type="molecule type" value="Genomic_DNA"/>
</dbReference>
<dbReference type="CDD" id="cd00761">
    <property type="entry name" value="Glyco_tranf_GTA_type"/>
    <property type="match status" value="1"/>
</dbReference>
<feature type="domain" description="Glycosyltransferase 2-like" evidence="1">
    <location>
        <begin position="4"/>
        <end position="96"/>
    </location>
</feature>
<organism evidence="2 3">
    <name type="scientific">Sulfuricurvum kujiense</name>
    <dbReference type="NCBI Taxonomy" id="148813"/>
    <lineage>
        <taxon>Bacteria</taxon>
        <taxon>Pseudomonadati</taxon>
        <taxon>Campylobacterota</taxon>
        <taxon>Epsilonproteobacteria</taxon>
        <taxon>Campylobacterales</taxon>
        <taxon>Sulfurimonadaceae</taxon>
        <taxon>Sulfuricurvum</taxon>
    </lineage>
</organism>
<dbReference type="GO" id="GO:0016758">
    <property type="term" value="F:hexosyltransferase activity"/>
    <property type="evidence" value="ECO:0007669"/>
    <property type="project" value="UniProtKB-ARBA"/>
</dbReference>
<dbReference type="Proteomes" id="UP000228859">
    <property type="component" value="Unassembled WGS sequence"/>
</dbReference>
<dbReference type="InterPro" id="IPR001173">
    <property type="entry name" value="Glyco_trans_2-like"/>
</dbReference>
<name>A0A2D3WI26_9BACT</name>
<keyword evidence="2" id="KW-0808">Transferase</keyword>
<comment type="caution">
    <text evidence="2">The sequence shown here is derived from an EMBL/GenBank/DDBJ whole genome shotgun (WGS) entry which is preliminary data.</text>
</comment>
<reference evidence="2 3" key="1">
    <citation type="journal article" date="2017" name="Front. Microbiol.">
        <title>Comparative Genomic Analysis of the Class Epsilonproteobacteria and Proposed Reclassification to Epsilonbacteraeota (phyl. nov.).</title>
        <authorList>
            <person name="Waite D.W."/>
            <person name="Vanwonterghem I."/>
            <person name="Rinke C."/>
            <person name="Parks D.H."/>
            <person name="Zhang Y."/>
            <person name="Takai K."/>
            <person name="Sievert S.M."/>
            <person name="Simon J."/>
            <person name="Campbell B.J."/>
            <person name="Hanson T.E."/>
            <person name="Woyke T."/>
            <person name="Klotz M.G."/>
            <person name="Hugenholtz P."/>
        </authorList>
    </citation>
    <scope>NUCLEOTIDE SEQUENCE [LARGE SCALE GENOMIC DNA]</scope>
    <source>
        <strain evidence="2">UBA12443</strain>
    </source>
</reference>
<accession>A0A2D3WI26</accession>
<dbReference type="InterPro" id="IPR029044">
    <property type="entry name" value="Nucleotide-diphossugar_trans"/>
</dbReference>
<evidence type="ECO:0000313" key="2">
    <source>
        <dbReference type="EMBL" id="DAB39555.1"/>
    </source>
</evidence>
<dbReference type="PANTHER" id="PTHR22916">
    <property type="entry name" value="GLYCOSYLTRANSFERASE"/>
    <property type="match status" value="1"/>
</dbReference>
<evidence type="ECO:0000313" key="3">
    <source>
        <dbReference type="Proteomes" id="UP000228859"/>
    </source>
</evidence>
<protein>
    <submittedName>
        <fullName evidence="2">Glycosyl transferase family 2</fullName>
    </submittedName>
</protein>
<dbReference type="PANTHER" id="PTHR22916:SF3">
    <property type="entry name" value="UDP-GLCNAC:BETAGAL BETA-1,3-N-ACETYLGLUCOSAMINYLTRANSFERASE-LIKE PROTEIN 1"/>
    <property type="match status" value="1"/>
</dbReference>
<evidence type="ECO:0000259" key="1">
    <source>
        <dbReference type="Pfam" id="PF00535"/>
    </source>
</evidence>